<dbReference type="Proteomes" id="UP000215914">
    <property type="component" value="Unassembled WGS sequence"/>
</dbReference>
<gene>
    <name evidence="1" type="ORF">HanXRQr2_Chr11g0495671</name>
</gene>
<protein>
    <submittedName>
        <fullName evidence="1">Uncharacterized protein</fullName>
    </submittedName>
</protein>
<proteinExistence type="predicted"/>
<dbReference type="AlphaFoldDB" id="A0A9K3N0G1"/>
<name>A0A9K3N0G1_HELAN</name>
<reference evidence="1" key="1">
    <citation type="journal article" date="2017" name="Nature">
        <title>The sunflower genome provides insights into oil metabolism, flowering and Asterid evolution.</title>
        <authorList>
            <person name="Badouin H."/>
            <person name="Gouzy J."/>
            <person name="Grassa C.J."/>
            <person name="Murat F."/>
            <person name="Staton S.E."/>
            <person name="Cottret L."/>
            <person name="Lelandais-Briere C."/>
            <person name="Owens G.L."/>
            <person name="Carrere S."/>
            <person name="Mayjonade B."/>
            <person name="Legrand L."/>
            <person name="Gill N."/>
            <person name="Kane N.C."/>
            <person name="Bowers J.E."/>
            <person name="Hubner S."/>
            <person name="Bellec A."/>
            <person name="Berard A."/>
            <person name="Berges H."/>
            <person name="Blanchet N."/>
            <person name="Boniface M.C."/>
            <person name="Brunel D."/>
            <person name="Catrice O."/>
            <person name="Chaidir N."/>
            <person name="Claudel C."/>
            <person name="Donnadieu C."/>
            <person name="Faraut T."/>
            <person name="Fievet G."/>
            <person name="Helmstetter N."/>
            <person name="King M."/>
            <person name="Knapp S.J."/>
            <person name="Lai Z."/>
            <person name="Le Paslier M.C."/>
            <person name="Lippi Y."/>
            <person name="Lorenzon L."/>
            <person name="Mandel J.R."/>
            <person name="Marage G."/>
            <person name="Marchand G."/>
            <person name="Marquand E."/>
            <person name="Bret-Mestries E."/>
            <person name="Morien E."/>
            <person name="Nambeesan S."/>
            <person name="Nguyen T."/>
            <person name="Pegot-Espagnet P."/>
            <person name="Pouilly N."/>
            <person name="Raftis F."/>
            <person name="Sallet E."/>
            <person name="Schiex T."/>
            <person name="Thomas J."/>
            <person name="Vandecasteele C."/>
            <person name="Vares D."/>
            <person name="Vear F."/>
            <person name="Vautrin S."/>
            <person name="Crespi M."/>
            <person name="Mangin B."/>
            <person name="Burke J.M."/>
            <person name="Salse J."/>
            <person name="Munos S."/>
            <person name="Vincourt P."/>
            <person name="Rieseberg L.H."/>
            <person name="Langlade N.B."/>
        </authorList>
    </citation>
    <scope>NUCLEOTIDE SEQUENCE</scope>
    <source>
        <tissue evidence="1">Leaves</tissue>
    </source>
</reference>
<evidence type="ECO:0000313" key="1">
    <source>
        <dbReference type="EMBL" id="KAF5782420.1"/>
    </source>
</evidence>
<reference evidence="1" key="2">
    <citation type="submission" date="2020-06" db="EMBL/GenBank/DDBJ databases">
        <title>Helianthus annuus Genome sequencing and assembly Release 2.</title>
        <authorList>
            <person name="Gouzy J."/>
            <person name="Langlade N."/>
            <person name="Munos S."/>
        </authorList>
    </citation>
    <scope>NUCLEOTIDE SEQUENCE</scope>
    <source>
        <tissue evidence="1">Leaves</tissue>
    </source>
</reference>
<organism evidence="1 2">
    <name type="scientific">Helianthus annuus</name>
    <name type="common">Common sunflower</name>
    <dbReference type="NCBI Taxonomy" id="4232"/>
    <lineage>
        <taxon>Eukaryota</taxon>
        <taxon>Viridiplantae</taxon>
        <taxon>Streptophyta</taxon>
        <taxon>Embryophyta</taxon>
        <taxon>Tracheophyta</taxon>
        <taxon>Spermatophyta</taxon>
        <taxon>Magnoliopsida</taxon>
        <taxon>eudicotyledons</taxon>
        <taxon>Gunneridae</taxon>
        <taxon>Pentapetalae</taxon>
        <taxon>asterids</taxon>
        <taxon>campanulids</taxon>
        <taxon>Asterales</taxon>
        <taxon>Asteraceae</taxon>
        <taxon>Asteroideae</taxon>
        <taxon>Heliantheae alliance</taxon>
        <taxon>Heliantheae</taxon>
        <taxon>Helianthus</taxon>
    </lineage>
</organism>
<sequence>MCGSVYLYRVRSFVELDRLPASKVYLHFINMKCFSHTRLKTCLNESEKQLITKTKIST</sequence>
<comment type="caution">
    <text evidence="1">The sequence shown here is derived from an EMBL/GenBank/DDBJ whole genome shotgun (WGS) entry which is preliminary data.</text>
</comment>
<accession>A0A9K3N0G1</accession>
<dbReference type="Gramene" id="mRNA:HanXRQr2_Chr11g0495671">
    <property type="protein sequence ID" value="CDS:HanXRQr2_Chr11g0495671.1"/>
    <property type="gene ID" value="HanXRQr2_Chr11g0495671"/>
</dbReference>
<keyword evidence="2" id="KW-1185">Reference proteome</keyword>
<dbReference type="EMBL" id="MNCJ02000326">
    <property type="protein sequence ID" value="KAF5782420.1"/>
    <property type="molecule type" value="Genomic_DNA"/>
</dbReference>
<evidence type="ECO:0000313" key="2">
    <source>
        <dbReference type="Proteomes" id="UP000215914"/>
    </source>
</evidence>